<sequence length="223" mass="25075">MASHHVGTHHVGLAKYHHVQHDFPHFDGSEGGKDSKGSKGPQHGLQFKLQPPENQTAAFNVLYVRTQKPPILGWPPVRLLLDTWQEMVELVRPALRFGIPETSFRNKCKWYREDGSSLPTTTSWRMQRLTKAINNEKFGERRQLALQRQMEEEQAHGPGHGHDHGHGHGQGHGLIKGHGGKRHLTAFQEKEEFVELVTPWVVVALNVCAYCYLGATANKPAGL</sequence>
<comment type="caution">
    <text evidence="2">The sequence shown here is derived from an EMBL/GenBank/DDBJ whole genome shotgun (WGS) entry which is preliminary data.</text>
</comment>
<reference evidence="2 3" key="1">
    <citation type="journal article" date="2017" name="Mol. Biol. Evol.">
        <title>The 4-celled Tetrabaena socialis nuclear genome reveals the essential components for genetic control of cell number at the origin of multicellularity in the volvocine lineage.</title>
        <authorList>
            <person name="Featherston J."/>
            <person name="Arakaki Y."/>
            <person name="Hanschen E.R."/>
            <person name="Ferris P.J."/>
            <person name="Michod R.E."/>
            <person name="Olson B.J.S.C."/>
            <person name="Nozaki H."/>
            <person name="Durand P.M."/>
        </authorList>
    </citation>
    <scope>NUCLEOTIDE SEQUENCE [LARGE SCALE GENOMIC DNA]</scope>
    <source>
        <strain evidence="2 3">NIES-571</strain>
    </source>
</reference>
<keyword evidence="3" id="KW-1185">Reference proteome</keyword>
<dbReference type="AlphaFoldDB" id="A0A2J7ZNQ7"/>
<evidence type="ECO:0000313" key="3">
    <source>
        <dbReference type="Proteomes" id="UP000236333"/>
    </source>
</evidence>
<organism evidence="2 3">
    <name type="scientific">Tetrabaena socialis</name>
    <dbReference type="NCBI Taxonomy" id="47790"/>
    <lineage>
        <taxon>Eukaryota</taxon>
        <taxon>Viridiplantae</taxon>
        <taxon>Chlorophyta</taxon>
        <taxon>core chlorophytes</taxon>
        <taxon>Chlorophyceae</taxon>
        <taxon>CS clade</taxon>
        <taxon>Chlamydomonadales</taxon>
        <taxon>Tetrabaenaceae</taxon>
        <taxon>Tetrabaena</taxon>
    </lineage>
</organism>
<dbReference type="EMBL" id="PGGS01000768">
    <property type="protein sequence ID" value="PNH01895.1"/>
    <property type="molecule type" value="Genomic_DNA"/>
</dbReference>
<feature type="compositionally biased region" description="Basic and acidic residues" evidence="1">
    <location>
        <begin position="150"/>
        <end position="166"/>
    </location>
</feature>
<feature type="region of interest" description="Disordered" evidence="1">
    <location>
        <begin position="150"/>
        <end position="179"/>
    </location>
</feature>
<accession>A0A2J7ZNQ7</accession>
<dbReference type="OrthoDB" id="532227at2759"/>
<feature type="compositionally biased region" description="Basic and acidic residues" evidence="1">
    <location>
        <begin position="24"/>
        <end position="37"/>
    </location>
</feature>
<protein>
    <submittedName>
        <fullName evidence="2">Uncharacterized protein</fullName>
    </submittedName>
</protein>
<feature type="region of interest" description="Disordered" evidence="1">
    <location>
        <begin position="24"/>
        <end position="51"/>
    </location>
</feature>
<name>A0A2J7ZNQ7_9CHLO</name>
<evidence type="ECO:0000313" key="2">
    <source>
        <dbReference type="EMBL" id="PNH01895.1"/>
    </source>
</evidence>
<evidence type="ECO:0000256" key="1">
    <source>
        <dbReference type="SAM" id="MobiDB-lite"/>
    </source>
</evidence>
<gene>
    <name evidence="2" type="ORF">TSOC_012171</name>
</gene>
<proteinExistence type="predicted"/>
<dbReference type="Proteomes" id="UP000236333">
    <property type="component" value="Unassembled WGS sequence"/>
</dbReference>